<reference evidence="7" key="1">
    <citation type="submission" date="2021-01" db="UniProtKB">
        <authorList>
            <consortium name="EnsemblMetazoa"/>
        </authorList>
    </citation>
    <scope>IDENTIFICATION</scope>
</reference>
<dbReference type="InterPro" id="IPR001849">
    <property type="entry name" value="PH_domain"/>
</dbReference>
<dbReference type="SUPFAM" id="SSF50729">
    <property type="entry name" value="PH domain-like"/>
    <property type="match status" value="1"/>
</dbReference>
<dbReference type="Pfam" id="PF01852">
    <property type="entry name" value="START"/>
    <property type="match status" value="1"/>
</dbReference>
<dbReference type="InterPro" id="IPR011993">
    <property type="entry name" value="PH-like_dom_sf"/>
</dbReference>
<feature type="domain" description="PH" evidence="5">
    <location>
        <begin position="31"/>
        <end position="125"/>
    </location>
</feature>
<accession>A0A7M5X8Y7</accession>
<dbReference type="AlphaFoldDB" id="A0A7M5X8Y7"/>
<dbReference type="GO" id="GO:0035621">
    <property type="term" value="P:ER to Golgi ceramide transport"/>
    <property type="evidence" value="ECO:0007669"/>
    <property type="project" value="TreeGrafter"/>
</dbReference>
<dbReference type="RefSeq" id="XP_066928246.1">
    <property type="nucleotide sequence ID" value="XM_067072145.1"/>
</dbReference>
<dbReference type="Proteomes" id="UP000594262">
    <property type="component" value="Unplaced"/>
</dbReference>
<dbReference type="GeneID" id="136815704"/>
<dbReference type="GO" id="GO:0005783">
    <property type="term" value="C:endoplasmic reticulum"/>
    <property type="evidence" value="ECO:0007669"/>
    <property type="project" value="UniProtKB-SubCell"/>
</dbReference>
<protein>
    <recommendedName>
        <fullName evidence="9">Collagen type IV alpha-3-binding protein</fullName>
    </recommendedName>
</protein>
<dbReference type="SMART" id="SM00234">
    <property type="entry name" value="START"/>
    <property type="match status" value="1"/>
</dbReference>
<dbReference type="SMART" id="SM00233">
    <property type="entry name" value="PH"/>
    <property type="match status" value="1"/>
</dbReference>
<dbReference type="InterPro" id="IPR051213">
    <property type="entry name" value="START_lipid_transfer"/>
</dbReference>
<dbReference type="PROSITE" id="PS50003">
    <property type="entry name" value="PH_DOMAIN"/>
    <property type="match status" value="1"/>
</dbReference>
<dbReference type="EnsemblMetazoa" id="CLYHEMT019443.1">
    <property type="protein sequence ID" value="CLYHEMP019443.1"/>
    <property type="gene ID" value="CLYHEMG019443"/>
</dbReference>
<evidence type="ECO:0000256" key="3">
    <source>
        <dbReference type="SAM" id="Coils"/>
    </source>
</evidence>
<evidence type="ECO:0000313" key="7">
    <source>
        <dbReference type="EnsemblMetazoa" id="CLYHEMP019443.1"/>
    </source>
</evidence>
<dbReference type="CDD" id="cd13283">
    <property type="entry name" value="PH_GPBP"/>
    <property type="match status" value="1"/>
</dbReference>
<evidence type="ECO:0000313" key="8">
    <source>
        <dbReference type="Proteomes" id="UP000594262"/>
    </source>
</evidence>
<evidence type="ECO:0000256" key="2">
    <source>
        <dbReference type="ARBA" id="ARBA00022824"/>
    </source>
</evidence>
<evidence type="ECO:0000256" key="4">
    <source>
        <dbReference type="SAM" id="MobiDB-lite"/>
    </source>
</evidence>
<keyword evidence="3" id="KW-0175">Coiled coil</keyword>
<dbReference type="PANTHER" id="PTHR19308:SF53">
    <property type="entry name" value="CERAMIDE TRANSFER PROTEIN"/>
    <property type="match status" value="1"/>
</dbReference>
<name>A0A7M5X8Y7_9CNID</name>
<keyword evidence="8" id="KW-1185">Reference proteome</keyword>
<keyword evidence="2" id="KW-0256">Endoplasmic reticulum</keyword>
<dbReference type="InterPro" id="IPR023393">
    <property type="entry name" value="START-like_dom_sf"/>
</dbReference>
<organism evidence="7 8">
    <name type="scientific">Clytia hemisphaerica</name>
    <dbReference type="NCBI Taxonomy" id="252671"/>
    <lineage>
        <taxon>Eukaryota</taxon>
        <taxon>Metazoa</taxon>
        <taxon>Cnidaria</taxon>
        <taxon>Hydrozoa</taxon>
        <taxon>Hydroidolina</taxon>
        <taxon>Leptothecata</taxon>
        <taxon>Obeliida</taxon>
        <taxon>Clytiidae</taxon>
        <taxon>Clytia</taxon>
    </lineage>
</organism>
<dbReference type="Pfam" id="PF00169">
    <property type="entry name" value="PH"/>
    <property type="match status" value="1"/>
</dbReference>
<dbReference type="PROSITE" id="PS50848">
    <property type="entry name" value="START"/>
    <property type="match status" value="1"/>
</dbReference>
<dbReference type="Gene3D" id="2.30.29.30">
    <property type="entry name" value="Pleckstrin-homology domain (PH domain)/Phosphotyrosine-binding domain (PTB)"/>
    <property type="match status" value="1"/>
</dbReference>
<evidence type="ECO:0000259" key="5">
    <source>
        <dbReference type="PROSITE" id="PS50003"/>
    </source>
</evidence>
<dbReference type="OrthoDB" id="2344588at2759"/>
<proteinExistence type="predicted"/>
<feature type="region of interest" description="Disordered" evidence="4">
    <location>
        <begin position="336"/>
        <end position="359"/>
    </location>
</feature>
<feature type="domain" description="START" evidence="6">
    <location>
        <begin position="381"/>
        <end position="597"/>
    </location>
</feature>
<sequence>MSVSNQSDFLTSFSDDDNDIDDAINASPVHEISYEGTLSKWTNYLHGWQSRFLTLQDGTLSYYKSKFDTGYGCRGSVSVAKASIEVHEFDNCRFDVNVGDCVYYLRADEPTEKQNWVEILESAKQAESGYGSEPHLPKAVSTLSLSSQPSLRSSSSFQKSAGLREKLMEMETFRDILCRQTDTLQTYFDSCADGNAGNNSTQKLDLEEEDEDIDDMAATPTPSSFIRGGSTTTANPSHAIDFRGEAITFKATTAGVIQVLSHCIDLMTKREEQWKRKLEREQEKIRKLKEQLKDKPSIDMADNQFSGPDFMEGPNMKLNEEQFFDAVDTALDVEDENDDDLDNIDKENIPPPKPTSEIMSAPKHKYSKMLETKVKENLVLIQEQVEAENTEWYNVYEDGDLKVYRKDVEIEGLVCDPLKASHIIHGVSGHEMCHYFFDKDVRLDWEVTVEKVKMIEKLSENTAIFQQIHKRIWPSAQRDTCFISHIRQLGKEDNVERMDKEVERPWTVQNISMEHEKVPNDKFVRAVANVVMLCQTYTIGDVKKKKYTRENIACKLTYMAQVNPGGWAPASAIRQVAKREYPKFLRKFSSYVQTVTADKPLML</sequence>
<dbReference type="SUPFAM" id="SSF55961">
    <property type="entry name" value="Bet v1-like"/>
    <property type="match status" value="1"/>
</dbReference>
<dbReference type="GO" id="GO:0008289">
    <property type="term" value="F:lipid binding"/>
    <property type="evidence" value="ECO:0007669"/>
    <property type="project" value="InterPro"/>
</dbReference>
<evidence type="ECO:0000259" key="6">
    <source>
        <dbReference type="PROSITE" id="PS50848"/>
    </source>
</evidence>
<evidence type="ECO:0008006" key="9">
    <source>
        <dbReference type="Google" id="ProtNLM"/>
    </source>
</evidence>
<feature type="coiled-coil region" evidence="3">
    <location>
        <begin position="264"/>
        <end position="295"/>
    </location>
</feature>
<dbReference type="PANTHER" id="PTHR19308">
    <property type="entry name" value="PHOSPHATIDYLCHOLINE TRANSFER PROTEIN"/>
    <property type="match status" value="1"/>
</dbReference>
<dbReference type="Gene3D" id="3.30.530.20">
    <property type="match status" value="1"/>
</dbReference>
<dbReference type="InterPro" id="IPR002913">
    <property type="entry name" value="START_lipid-bd_dom"/>
</dbReference>
<evidence type="ECO:0000256" key="1">
    <source>
        <dbReference type="ARBA" id="ARBA00004240"/>
    </source>
</evidence>
<comment type="subcellular location">
    <subcellularLocation>
        <location evidence="1">Endoplasmic reticulum</location>
    </subcellularLocation>
</comment>